<dbReference type="PANTHER" id="PTHR23248:SF9">
    <property type="entry name" value="PHOSPHOLIPID SCRAMBLASE"/>
    <property type="match status" value="1"/>
</dbReference>
<gene>
    <name evidence="3" type="ORF">PFISCL1PPCAC_18753</name>
</gene>
<dbReference type="PANTHER" id="PTHR23248">
    <property type="entry name" value="PHOSPHOLIPID SCRAMBLASE-RELATED"/>
    <property type="match status" value="1"/>
</dbReference>
<evidence type="ECO:0000313" key="3">
    <source>
        <dbReference type="EMBL" id="GMT27456.1"/>
    </source>
</evidence>
<dbReference type="EMBL" id="BTSY01000005">
    <property type="protein sequence ID" value="GMT27456.1"/>
    <property type="molecule type" value="Genomic_DNA"/>
</dbReference>
<name>A0AAV5W9F8_9BILA</name>
<dbReference type="GO" id="GO:0005886">
    <property type="term" value="C:plasma membrane"/>
    <property type="evidence" value="ECO:0007669"/>
    <property type="project" value="TreeGrafter"/>
</dbReference>
<evidence type="ECO:0000256" key="1">
    <source>
        <dbReference type="ARBA" id="ARBA00005350"/>
    </source>
</evidence>
<reference evidence="3" key="1">
    <citation type="submission" date="2023-10" db="EMBL/GenBank/DDBJ databases">
        <title>Genome assembly of Pristionchus species.</title>
        <authorList>
            <person name="Yoshida K."/>
            <person name="Sommer R.J."/>
        </authorList>
    </citation>
    <scope>NUCLEOTIDE SEQUENCE</scope>
    <source>
        <strain evidence="3">RS5133</strain>
    </source>
</reference>
<proteinExistence type="inferred from homology"/>
<keyword evidence="2" id="KW-0106">Calcium</keyword>
<keyword evidence="4" id="KW-1185">Reference proteome</keyword>
<accession>A0AAV5W9F8</accession>
<protein>
    <recommendedName>
        <fullName evidence="2">Phospholipid scramblase</fullName>
    </recommendedName>
</protein>
<comment type="similarity">
    <text evidence="1 2">Belongs to the phospholipid scramblase family.</text>
</comment>
<dbReference type="Pfam" id="PF03803">
    <property type="entry name" value="Scramblase"/>
    <property type="match status" value="1"/>
</dbReference>
<sequence>FAGIRWMSLPPPIDGCPPGLEFLLHLDTVVVRLKQEMVELFSSIEIPNRYSIETTTGDQIYFAAEDQNLVHAQLMGNQRGFKIKILDGYNRIAFTITRPMQYCRCGCLAYFDCCKRHGSVEGAGQTFGEMYTRQSCCSNSITITDANKTDLFLIDGPCCCTKCCNDLDFPV</sequence>
<evidence type="ECO:0000256" key="2">
    <source>
        <dbReference type="RuleBase" id="RU363116"/>
    </source>
</evidence>
<comment type="caution">
    <text evidence="3">The sequence shown here is derived from an EMBL/GenBank/DDBJ whole genome shotgun (WGS) entry which is preliminary data.</text>
</comment>
<comment type="cofactor">
    <cofactor evidence="2">
        <name>Ca(2+)</name>
        <dbReference type="ChEBI" id="CHEBI:29108"/>
    </cofactor>
</comment>
<dbReference type="GO" id="GO:0017128">
    <property type="term" value="F:phospholipid scramblase activity"/>
    <property type="evidence" value="ECO:0007669"/>
    <property type="project" value="InterPro"/>
</dbReference>
<feature type="non-terminal residue" evidence="3">
    <location>
        <position position="1"/>
    </location>
</feature>
<dbReference type="Proteomes" id="UP001432322">
    <property type="component" value="Unassembled WGS sequence"/>
</dbReference>
<dbReference type="AlphaFoldDB" id="A0AAV5W9F8"/>
<feature type="non-terminal residue" evidence="3">
    <location>
        <position position="171"/>
    </location>
</feature>
<evidence type="ECO:0000313" key="4">
    <source>
        <dbReference type="Proteomes" id="UP001432322"/>
    </source>
</evidence>
<organism evidence="3 4">
    <name type="scientific">Pristionchus fissidentatus</name>
    <dbReference type="NCBI Taxonomy" id="1538716"/>
    <lineage>
        <taxon>Eukaryota</taxon>
        <taxon>Metazoa</taxon>
        <taxon>Ecdysozoa</taxon>
        <taxon>Nematoda</taxon>
        <taxon>Chromadorea</taxon>
        <taxon>Rhabditida</taxon>
        <taxon>Rhabditina</taxon>
        <taxon>Diplogasteromorpha</taxon>
        <taxon>Diplogasteroidea</taxon>
        <taxon>Neodiplogasteridae</taxon>
        <taxon>Pristionchus</taxon>
    </lineage>
</organism>
<comment type="function">
    <text evidence="2">May mediate accelerated ATP-independent bidirectional transbilayer migration of phospholipids upon binding calcium ions that results in a loss of phospholipid asymmetry in the plasma membrane.</text>
</comment>
<keyword evidence="2" id="KW-0564">Palmitate</keyword>
<keyword evidence="2" id="KW-0449">Lipoprotein</keyword>
<dbReference type="InterPro" id="IPR005552">
    <property type="entry name" value="Scramblase"/>
</dbReference>